<evidence type="ECO:0000256" key="10">
    <source>
        <dbReference type="RuleBase" id="RU365097"/>
    </source>
</evidence>
<dbReference type="GO" id="GO:0015098">
    <property type="term" value="F:molybdate ion transmembrane transporter activity"/>
    <property type="evidence" value="ECO:0007669"/>
    <property type="project" value="UniProtKB-UniRule"/>
</dbReference>
<keyword evidence="5 10" id="KW-0500">Molybdenum</keyword>
<protein>
    <recommendedName>
        <fullName evidence="10">Molybdenum transport system permease</fullName>
    </recommendedName>
</protein>
<dbReference type="InterPro" id="IPR006469">
    <property type="entry name" value="NifC_ABC_porter"/>
</dbReference>
<dbReference type="SUPFAM" id="SSF161098">
    <property type="entry name" value="MetI-like"/>
    <property type="match status" value="1"/>
</dbReference>
<keyword evidence="6 9" id="KW-0812">Transmembrane</keyword>
<accession>A0A4Q9KIH8</accession>
<keyword evidence="4 10" id="KW-1003">Cell membrane</keyword>
<sequence length="260" mass="26309">MPGWLFVPAGLALAFVALPIAGLLTRVPWLRLPALLATPESVDALALSLQTCAASLILTIVLGLPLALAIARSTGPWAAVARVLAVLPMVLPPVVAGLALLVTLGRRGLLGAHLSAFGIEIGFTTLAVVIGQTFVAMPYFVIAVEAALRTLDPGFEQVAATLGASPSRVLSRITLPLLAPAFVSGAAMALARALGEFGATLTFAGSLQGVTQTLPQAIYLAREVEPDAALALSVVLLGLAAALMAVSGLVNRAASGVSDG</sequence>
<feature type="transmembrane region" description="Helical" evidence="9">
    <location>
        <begin position="125"/>
        <end position="148"/>
    </location>
</feature>
<dbReference type="OrthoDB" id="9774448at2"/>
<evidence type="ECO:0000259" key="11">
    <source>
        <dbReference type="PROSITE" id="PS50928"/>
    </source>
</evidence>
<evidence type="ECO:0000256" key="2">
    <source>
        <dbReference type="ARBA" id="ARBA00007069"/>
    </source>
</evidence>
<evidence type="ECO:0000256" key="1">
    <source>
        <dbReference type="ARBA" id="ARBA00004651"/>
    </source>
</evidence>
<evidence type="ECO:0000313" key="12">
    <source>
        <dbReference type="EMBL" id="TBT93101.1"/>
    </source>
</evidence>
<dbReference type="InterPro" id="IPR011867">
    <property type="entry name" value="ModB_ABC"/>
</dbReference>
<dbReference type="Proteomes" id="UP000291933">
    <property type="component" value="Unassembled WGS sequence"/>
</dbReference>
<evidence type="ECO:0000256" key="8">
    <source>
        <dbReference type="ARBA" id="ARBA00023136"/>
    </source>
</evidence>
<keyword evidence="13" id="KW-1185">Reference proteome</keyword>
<evidence type="ECO:0000256" key="6">
    <source>
        <dbReference type="ARBA" id="ARBA00022692"/>
    </source>
</evidence>
<comment type="similarity">
    <text evidence="2 10">Belongs to the binding-protein-dependent transport system permease family. CysTW subfamily.</text>
</comment>
<evidence type="ECO:0000256" key="7">
    <source>
        <dbReference type="ARBA" id="ARBA00022989"/>
    </source>
</evidence>
<dbReference type="InterPro" id="IPR000515">
    <property type="entry name" value="MetI-like"/>
</dbReference>
<feature type="transmembrane region" description="Helical" evidence="9">
    <location>
        <begin position="45"/>
        <end position="71"/>
    </location>
</feature>
<dbReference type="PANTHER" id="PTHR30183:SF3">
    <property type="entry name" value="MOLYBDENUM TRANSPORT SYSTEM PERMEASE PROTEIN MODB"/>
    <property type="match status" value="1"/>
</dbReference>
<evidence type="ECO:0000256" key="9">
    <source>
        <dbReference type="RuleBase" id="RU363032"/>
    </source>
</evidence>
<comment type="caution">
    <text evidence="12">The sequence shown here is derived from an EMBL/GenBank/DDBJ whole genome shotgun (WGS) entry which is preliminary data.</text>
</comment>
<dbReference type="NCBIfam" id="TIGR01581">
    <property type="entry name" value="Mo_ABC_porter"/>
    <property type="match status" value="1"/>
</dbReference>
<dbReference type="Gene3D" id="1.10.3720.10">
    <property type="entry name" value="MetI-like"/>
    <property type="match status" value="1"/>
</dbReference>
<dbReference type="NCBIfam" id="TIGR02141">
    <property type="entry name" value="modB_ABC"/>
    <property type="match status" value="1"/>
</dbReference>
<name>A0A4Q9KIH8_PROTD</name>
<keyword evidence="3 9" id="KW-0813">Transport</keyword>
<reference evidence="12 13" key="1">
    <citation type="submission" date="2019-01" db="EMBL/GenBank/DDBJ databases">
        <title>Lactibacter flavus gen. nov., sp. nov., a novel bacterium of the family Propionibacteriaceae isolated from raw milk and dairy products.</title>
        <authorList>
            <person name="Huptas C."/>
            <person name="Wenning M."/>
            <person name="Breitenwieser F."/>
            <person name="Doll E."/>
            <person name="Von Neubeck M."/>
            <person name="Busse H.-J."/>
            <person name="Scherer S."/>
        </authorList>
    </citation>
    <scope>NUCLEOTIDE SEQUENCE [LARGE SCALE GENOMIC DNA]</scope>
    <source>
        <strain evidence="13">DSM 22130 / JCM 15804 / WR061</strain>
    </source>
</reference>
<dbReference type="GO" id="GO:0005886">
    <property type="term" value="C:plasma membrane"/>
    <property type="evidence" value="ECO:0007669"/>
    <property type="project" value="UniProtKB-SubCell"/>
</dbReference>
<organism evidence="12 13">
    <name type="scientific">Propioniciclava tarda</name>
    <dbReference type="NCBI Taxonomy" id="433330"/>
    <lineage>
        <taxon>Bacteria</taxon>
        <taxon>Bacillati</taxon>
        <taxon>Actinomycetota</taxon>
        <taxon>Actinomycetes</taxon>
        <taxon>Propionibacteriales</taxon>
        <taxon>Propionibacteriaceae</taxon>
        <taxon>Propioniciclava</taxon>
    </lineage>
</organism>
<evidence type="ECO:0000256" key="5">
    <source>
        <dbReference type="ARBA" id="ARBA00022505"/>
    </source>
</evidence>
<comment type="subcellular location">
    <subcellularLocation>
        <location evidence="1 9">Cell membrane</location>
        <topology evidence="1 9">Multi-pass membrane protein</topology>
    </subcellularLocation>
</comment>
<comment type="function">
    <text evidence="10">Part of the binding-protein-dependent transport system for molybdenum; probably responsible for the translocation of the substrate across the membrane.</text>
</comment>
<dbReference type="PROSITE" id="PS50928">
    <property type="entry name" value="ABC_TM1"/>
    <property type="match status" value="1"/>
</dbReference>
<feature type="transmembrane region" description="Helical" evidence="9">
    <location>
        <begin position="228"/>
        <end position="250"/>
    </location>
</feature>
<feature type="transmembrane region" description="Helical" evidence="9">
    <location>
        <begin position="83"/>
        <end position="105"/>
    </location>
</feature>
<keyword evidence="7 9" id="KW-1133">Transmembrane helix</keyword>
<dbReference type="CDD" id="cd06261">
    <property type="entry name" value="TM_PBP2"/>
    <property type="match status" value="1"/>
</dbReference>
<evidence type="ECO:0000256" key="4">
    <source>
        <dbReference type="ARBA" id="ARBA00022475"/>
    </source>
</evidence>
<gene>
    <name evidence="12" type="primary">modB</name>
    <name evidence="12" type="ORF">ET996_12570</name>
</gene>
<dbReference type="PANTHER" id="PTHR30183">
    <property type="entry name" value="MOLYBDENUM TRANSPORT SYSTEM PERMEASE PROTEIN MODB"/>
    <property type="match status" value="1"/>
</dbReference>
<feature type="domain" description="ABC transmembrane type-1" evidence="11">
    <location>
        <begin position="45"/>
        <end position="247"/>
    </location>
</feature>
<dbReference type="InterPro" id="IPR035906">
    <property type="entry name" value="MetI-like_sf"/>
</dbReference>
<keyword evidence="8 9" id="KW-0472">Membrane</keyword>
<evidence type="ECO:0000313" key="13">
    <source>
        <dbReference type="Proteomes" id="UP000291933"/>
    </source>
</evidence>
<proteinExistence type="inferred from homology"/>
<dbReference type="AlphaFoldDB" id="A0A4Q9KIH8"/>
<evidence type="ECO:0000256" key="3">
    <source>
        <dbReference type="ARBA" id="ARBA00022448"/>
    </source>
</evidence>
<dbReference type="Pfam" id="PF00528">
    <property type="entry name" value="BPD_transp_1"/>
    <property type="match status" value="1"/>
</dbReference>
<feature type="transmembrane region" description="Helical" evidence="9">
    <location>
        <begin position="169"/>
        <end position="191"/>
    </location>
</feature>
<dbReference type="EMBL" id="SDMR01000019">
    <property type="protein sequence ID" value="TBT93101.1"/>
    <property type="molecule type" value="Genomic_DNA"/>
</dbReference>